<organism evidence="2">
    <name type="scientific">marine sediment metagenome</name>
    <dbReference type="NCBI Taxonomy" id="412755"/>
    <lineage>
        <taxon>unclassified sequences</taxon>
        <taxon>metagenomes</taxon>
        <taxon>ecological metagenomes</taxon>
    </lineage>
</organism>
<evidence type="ECO:0000256" key="1">
    <source>
        <dbReference type="SAM" id="Phobius"/>
    </source>
</evidence>
<keyword evidence="1" id="KW-1133">Transmembrane helix</keyword>
<comment type="caution">
    <text evidence="2">The sequence shown here is derived from an EMBL/GenBank/DDBJ whole genome shotgun (WGS) entry which is preliminary data.</text>
</comment>
<name>X0X3F2_9ZZZZ</name>
<feature type="non-terminal residue" evidence="2">
    <location>
        <position position="106"/>
    </location>
</feature>
<keyword evidence="1" id="KW-0472">Membrane</keyword>
<evidence type="ECO:0000313" key="2">
    <source>
        <dbReference type="EMBL" id="GAG29942.1"/>
    </source>
</evidence>
<sequence>MFKLNKKTREYTVLLVMLLLLVITTDVRGNYRIACSVTLAAIISLWITKKPIYSLYTAIVVMFLFYLLSDTNLLQELERFENAHKLKDALEDVETRLQPKDEELGG</sequence>
<keyword evidence="1" id="KW-0812">Transmembrane</keyword>
<dbReference type="EMBL" id="BARS01043851">
    <property type="protein sequence ID" value="GAG29942.1"/>
    <property type="molecule type" value="Genomic_DNA"/>
</dbReference>
<gene>
    <name evidence="2" type="ORF">S01H1_66327</name>
</gene>
<feature type="transmembrane region" description="Helical" evidence="1">
    <location>
        <begin position="53"/>
        <end position="69"/>
    </location>
</feature>
<reference evidence="2" key="1">
    <citation type="journal article" date="2014" name="Front. Microbiol.">
        <title>High frequency of phylogenetically diverse reductive dehalogenase-homologous genes in deep subseafloor sedimentary metagenomes.</title>
        <authorList>
            <person name="Kawai M."/>
            <person name="Futagami T."/>
            <person name="Toyoda A."/>
            <person name="Takaki Y."/>
            <person name="Nishi S."/>
            <person name="Hori S."/>
            <person name="Arai W."/>
            <person name="Tsubouchi T."/>
            <person name="Morono Y."/>
            <person name="Uchiyama I."/>
            <person name="Ito T."/>
            <person name="Fujiyama A."/>
            <person name="Inagaki F."/>
            <person name="Takami H."/>
        </authorList>
    </citation>
    <scope>NUCLEOTIDE SEQUENCE</scope>
    <source>
        <strain evidence="2">Expedition CK06-06</strain>
    </source>
</reference>
<accession>X0X3F2</accession>
<proteinExistence type="predicted"/>
<protein>
    <submittedName>
        <fullName evidence="2">Uncharacterized protein</fullName>
    </submittedName>
</protein>
<dbReference type="AlphaFoldDB" id="X0X3F2"/>